<dbReference type="InterPro" id="IPR030381">
    <property type="entry name" value="G_DYNAMIN_dom"/>
</dbReference>
<evidence type="ECO:0000256" key="12">
    <source>
        <dbReference type="SAM" id="MobiDB-lite"/>
    </source>
</evidence>
<dbReference type="InterPro" id="IPR022812">
    <property type="entry name" value="Dynamin"/>
</dbReference>
<feature type="domain" description="Dynamin-type G" evidence="14">
    <location>
        <begin position="23"/>
        <end position="321"/>
    </location>
</feature>
<reference evidence="15 16" key="1">
    <citation type="journal article" date="2012" name="Eukaryot. Cell">
        <title>Genome sequence of the Trichosporon asahii environmental strain CBS 8904.</title>
        <authorList>
            <person name="Yang R.Y."/>
            <person name="Li H.T."/>
            <person name="Zhu H."/>
            <person name="Zhou G.P."/>
            <person name="Wang M."/>
            <person name="Wang L."/>
        </authorList>
    </citation>
    <scope>NUCLEOTIDE SEQUENCE [LARGE SCALE GENOMIC DNA]</scope>
    <source>
        <strain evidence="15 16">CBS 8904</strain>
    </source>
</reference>
<keyword evidence="16" id="KW-1185">Reference proteome</keyword>
<dbReference type="PANTHER" id="PTHR11566:SF235">
    <property type="entry name" value="DYNAMIN-RELATED PROTEIN DNM1"/>
    <property type="match status" value="1"/>
</dbReference>
<dbReference type="GO" id="GO:0016559">
    <property type="term" value="P:peroxisome fission"/>
    <property type="evidence" value="ECO:0007669"/>
    <property type="project" value="TreeGrafter"/>
</dbReference>
<dbReference type="OMA" id="KICHNCG"/>
<dbReference type="AlphaFoldDB" id="K1VJI5"/>
<evidence type="ECO:0000313" key="15">
    <source>
        <dbReference type="EMBL" id="EKD04290.1"/>
    </source>
</evidence>
<dbReference type="FunFam" id="1.20.120.1240:FF:000002">
    <property type="entry name" value="Dynamin-1-like protein isoform 1"/>
    <property type="match status" value="1"/>
</dbReference>
<dbReference type="PRINTS" id="PR00195">
    <property type="entry name" value="DYNAMIN"/>
</dbReference>
<dbReference type="GO" id="GO:0030001">
    <property type="term" value="P:metal ion transport"/>
    <property type="evidence" value="ECO:0007669"/>
    <property type="project" value="UniProtKB-ARBA"/>
</dbReference>
<dbReference type="InterPro" id="IPR027417">
    <property type="entry name" value="P-loop_NTPase"/>
</dbReference>
<keyword evidence="3" id="KW-0597">Phosphoprotein</keyword>
<dbReference type="InterPro" id="IPR020850">
    <property type="entry name" value="GED_dom"/>
</dbReference>
<dbReference type="STRING" id="1220162.K1VJI5"/>
<dbReference type="InParanoid" id="K1VJI5"/>
<dbReference type="Pfam" id="PF00350">
    <property type="entry name" value="Dynamin_N"/>
    <property type="match status" value="1"/>
</dbReference>
<organism evidence="15 16">
    <name type="scientific">Trichosporon asahii var. asahii (strain CBS 8904)</name>
    <name type="common">Yeast</name>
    <dbReference type="NCBI Taxonomy" id="1220162"/>
    <lineage>
        <taxon>Eukaryota</taxon>
        <taxon>Fungi</taxon>
        <taxon>Dikarya</taxon>
        <taxon>Basidiomycota</taxon>
        <taxon>Agaricomycotina</taxon>
        <taxon>Tremellomycetes</taxon>
        <taxon>Trichosporonales</taxon>
        <taxon>Trichosporonaceae</taxon>
        <taxon>Trichosporon</taxon>
    </lineage>
</organism>
<dbReference type="GO" id="GO:0042802">
    <property type="term" value="F:identical protein binding"/>
    <property type="evidence" value="ECO:0007669"/>
    <property type="project" value="UniProtKB-ARBA"/>
</dbReference>
<feature type="compositionally biased region" description="Low complexity" evidence="12">
    <location>
        <begin position="528"/>
        <end position="548"/>
    </location>
</feature>
<protein>
    <recommendedName>
        <fullName evidence="2">dynamin GTPase</fullName>
        <ecNumber evidence="2">3.6.5.5</ecNumber>
    </recommendedName>
</protein>
<dbReference type="SMART" id="SM00302">
    <property type="entry name" value="GED"/>
    <property type="match status" value="1"/>
</dbReference>
<dbReference type="EMBL" id="AMBO01000227">
    <property type="protein sequence ID" value="EKD04290.1"/>
    <property type="molecule type" value="Genomic_DNA"/>
</dbReference>
<dbReference type="PROSITE" id="PS51718">
    <property type="entry name" value="G_DYNAMIN_2"/>
    <property type="match status" value="1"/>
</dbReference>
<dbReference type="GO" id="GO:0005777">
    <property type="term" value="C:peroxisome"/>
    <property type="evidence" value="ECO:0007669"/>
    <property type="project" value="UniProtKB-ARBA"/>
</dbReference>
<feature type="region of interest" description="Disordered" evidence="12">
    <location>
        <begin position="641"/>
        <end position="702"/>
    </location>
</feature>
<evidence type="ECO:0000313" key="16">
    <source>
        <dbReference type="Proteomes" id="UP000006757"/>
    </source>
</evidence>
<dbReference type="InterPro" id="IPR001401">
    <property type="entry name" value="Dynamin_GTPase"/>
</dbReference>
<comment type="caution">
    <text evidence="15">The sequence shown here is derived from an EMBL/GenBank/DDBJ whole genome shotgun (WGS) entry which is preliminary data.</text>
</comment>
<dbReference type="PROSITE" id="PS51388">
    <property type="entry name" value="GED"/>
    <property type="match status" value="1"/>
</dbReference>
<dbReference type="Gene3D" id="1.20.120.1240">
    <property type="entry name" value="Dynamin, middle domain"/>
    <property type="match status" value="2"/>
</dbReference>
<sequence>MDGDLIALVNKLQDTFNAIGGDAVDLPQIVVVGSQSSGKSSVLETIVGRDFLPRGSGIVTRRPLVLQLIHTNGLSGKNQSSNARPEPSRQQSNHLDENGYLPDLSAGQTGRKNDRSMGGDSGIDYAEFLHINRRFTDFDEVRREIEAETFRVAGQNKVSYLSLTEANAQGVSKLPINLKIYGSGLLNLTLVDLPGLTKVPVGDQPTDIERQIKNLLARTVDPRGLRTLGVLSKLDLMDAGTNALDVLTGRTYPLKLGFIGVVNRSQQDINLDLPLEDARRKEEEFFQNHPVYRNISHRCGTKFLAKTLNTVLMNHIREKLPDMKARLNTLMGQTQQELNSFGDATFLGEQNRGGLVLKLMTEFARDFVSSIEGTSIDVSTKELCGGARIYYIFNDVFGHALTSINPTHNLTLSDVRTAIRNSTGPRPSMFVPEVAFDLLVKPQIKLLEPPSLRCVELVYEELMKICHNCTSPELQRFPKLHAQLIEVVSELLRERLGPTSEYVSSLIQIQAAYINTNHPDFQAGSAAIAQQGAHAQLQPQKAPSLDGSASDDDTSSESSASVVNGTSPHHAPHSSTTSVPDARAPAASKILESTKKHGRGFSSSGAPSPVPAMPHMGASPHNAKESFLNYFFGGPNGMPVDSSSAPGSSHGHHVRPRVVERSNPSHHGSSAHEFLPDLNSGRRTASSGLDPGSATAYDMKSLGKHLDGDDHMDLSPREQMETNLILSLIASYFNIVRQTIEDLIPKAIMHLLVNFSRDAIQQRLVTQLYKPDLFEQLLHEDEALVSERGRVKALLDAYKEAFRVLSEVSLKST</sequence>
<dbReference type="Pfam" id="PF02212">
    <property type="entry name" value="GED"/>
    <property type="match status" value="1"/>
</dbReference>
<evidence type="ECO:0000256" key="5">
    <source>
        <dbReference type="ARBA" id="ARBA00022787"/>
    </source>
</evidence>
<keyword evidence="7" id="KW-0496">Mitochondrion</keyword>
<proteinExistence type="inferred from homology"/>
<feature type="region of interest" description="Disordered" evidence="12">
    <location>
        <begin position="75"/>
        <end position="119"/>
    </location>
</feature>
<dbReference type="Pfam" id="PF01031">
    <property type="entry name" value="Dynamin_M"/>
    <property type="match status" value="1"/>
</dbReference>
<dbReference type="GO" id="GO:0005874">
    <property type="term" value="C:microtubule"/>
    <property type="evidence" value="ECO:0007669"/>
    <property type="project" value="TreeGrafter"/>
</dbReference>
<evidence type="ECO:0000256" key="7">
    <source>
        <dbReference type="ARBA" id="ARBA00023128"/>
    </source>
</evidence>
<dbReference type="EC" id="3.6.5.5" evidence="2"/>
<dbReference type="GO" id="GO:0005741">
    <property type="term" value="C:mitochondrial outer membrane"/>
    <property type="evidence" value="ECO:0007669"/>
    <property type="project" value="UniProtKB-SubCell"/>
</dbReference>
<keyword evidence="4 11" id="KW-0547">Nucleotide-binding</keyword>
<evidence type="ECO:0000256" key="1">
    <source>
        <dbReference type="ARBA" id="ARBA00004450"/>
    </source>
</evidence>
<keyword evidence="9" id="KW-0472">Membrane</keyword>
<feature type="domain" description="GED" evidence="13">
    <location>
        <begin position="722"/>
        <end position="813"/>
    </location>
</feature>
<evidence type="ECO:0000259" key="13">
    <source>
        <dbReference type="PROSITE" id="PS51388"/>
    </source>
</evidence>
<evidence type="ECO:0000259" key="14">
    <source>
        <dbReference type="PROSITE" id="PS51718"/>
    </source>
</evidence>
<dbReference type="GO" id="GO:0005829">
    <property type="term" value="C:cytosol"/>
    <property type="evidence" value="ECO:0007669"/>
    <property type="project" value="UniProtKB-ARBA"/>
</dbReference>
<gene>
    <name evidence="15" type="ORF">A1Q2_01321</name>
</gene>
<dbReference type="FunCoup" id="K1VJI5">
    <property type="interactions" value="562"/>
</dbReference>
<name>K1VJI5_TRIAC</name>
<dbReference type="eggNOG" id="KOG0446">
    <property type="taxonomic scope" value="Eukaryota"/>
</dbReference>
<feature type="compositionally biased region" description="Polar residues" evidence="12">
    <location>
        <begin position="75"/>
        <end position="93"/>
    </location>
</feature>
<evidence type="ECO:0000256" key="6">
    <source>
        <dbReference type="ARBA" id="ARBA00022801"/>
    </source>
</evidence>
<dbReference type="OrthoDB" id="5061070at2759"/>
<dbReference type="InterPro" id="IPR019762">
    <property type="entry name" value="Dynamin_GTPase_CS"/>
</dbReference>
<dbReference type="PROSITE" id="PS00410">
    <property type="entry name" value="G_DYNAMIN_1"/>
    <property type="match status" value="1"/>
</dbReference>
<dbReference type="InterPro" id="IPR003130">
    <property type="entry name" value="GED"/>
</dbReference>
<evidence type="ECO:0000256" key="9">
    <source>
        <dbReference type="ARBA" id="ARBA00023136"/>
    </source>
</evidence>
<dbReference type="InterPro" id="IPR000375">
    <property type="entry name" value="Dynamin_stalk"/>
</dbReference>
<evidence type="ECO:0000256" key="8">
    <source>
        <dbReference type="ARBA" id="ARBA00023134"/>
    </source>
</evidence>
<keyword evidence="6" id="KW-0378">Hydrolase</keyword>
<dbReference type="GO" id="GO:0005525">
    <property type="term" value="F:GTP binding"/>
    <property type="evidence" value="ECO:0007669"/>
    <property type="project" value="UniProtKB-KW"/>
</dbReference>
<feature type="compositionally biased region" description="Low complexity" evidence="12">
    <location>
        <begin position="556"/>
        <end position="580"/>
    </location>
</feature>
<evidence type="ECO:0000256" key="4">
    <source>
        <dbReference type="ARBA" id="ARBA00022741"/>
    </source>
</evidence>
<dbReference type="GO" id="GO:0048312">
    <property type="term" value="P:intracellular distribution of mitochondria"/>
    <property type="evidence" value="ECO:0007669"/>
    <property type="project" value="TreeGrafter"/>
</dbReference>
<dbReference type="SMART" id="SM00053">
    <property type="entry name" value="DYNc"/>
    <property type="match status" value="1"/>
</dbReference>
<dbReference type="GO" id="GO:0000266">
    <property type="term" value="P:mitochondrial fission"/>
    <property type="evidence" value="ECO:0007669"/>
    <property type="project" value="UniProtKB-ARBA"/>
</dbReference>
<dbReference type="GO" id="GO:0006897">
    <property type="term" value="P:endocytosis"/>
    <property type="evidence" value="ECO:0007669"/>
    <property type="project" value="TreeGrafter"/>
</dbReference>
<evidence type="ECO:0000256" key="2">
    <source>
        <dbReference type="ARBA" id="ARBA00011980"/>
    </source>
</evidence>
<dbReference type="GO" id="GO:0003924">
    <property type="term" value="F:GTPase activity"/>
    <property type="evidence" value="ECO:0007669"/>
    <property type="project" value="InterPro"/>
</dbReference>
<dbReference type="CDD" id="cd08771">
    <property type="entry name" value="DLP_1"/>
    <property type="match status" value="1"/>
</dbReference>
<dbReference type="PANTHER" id="PTHR11566">
    <property type="entry name" value="DYNAMIN"/>
    <property type="match status" value="1"/>
</dbReference>
<comment type="subcellular location">
    <subcellularLocation>
        <location evidence="1">Mitochondrion outer membrane</location>
        <topology evidence="1">Peripheral membrane protein</topology>
    </subcellularLocation>
</comment>
<dbReference type="HOGENOM" id="CLU_008964_5_0_1"/>
<keyword evidence="5" id="KW-1000">Mitochondrion outer membrane</keyword>
<dbReference type="GO" id="GO:0008017">
    <property type="term" value="F:microtubule binding"/>
    <property type="evidence" value="ECO:0007669"/>
    <property type="project" value="TreeGrafter"/>
</dbReference>
<dbReference type="Proteomes" id="UP000006757">
    <property type="component" value="Unassembled WGS sequence"/>
</dbReference>
<evidence type="ECO:0000256" key="11">
    <source>
        <dbReference type="RuleBase" id="RU003932"/>
    </source>
</evidence>
<keyword evidence="8 11" id="KW-0342">GTP-binding</keyword>
<feature type="region of interest" description="Disordered" evidence="12">
    <location>
        <begin position="528"/>
        <end position="620"/>
    </location>
</feature>
<evidence type="ECO:0000256" key="10">
    <source>
        <dbReference type="ARBA" id="ARBA00048040"/>
    </source>
</evidence>
<dbReference type="SUPFAM" id="SSF52540">
    <property type="entry name" value="P-loop containing nucleoside triphosphate hydrolases"/>
    <property type="match status" value="1"/>
</dbReference>
<comment type="similarity">
    <text evidence="11">Belongs to the TRAFAC class dynamin-like GTPase superfamily. Dynamin/Fzo/YdjA family.</text>
</comment>
<evidence type="ECO:0000256" key="3">
    <source>
        <dbReference type="ARBA" id="ARBA00022553"/>
    </source>
</evidence>
<dbReference type="Gene3D" id="3.40.50.300">
    <property type="entry name" value="P-loop containing nucleotide triphosphate hydrolases"/>
    <property type="match status" value="2"/>
</dbReference>
<accession>K1VJI5</accession>
<dbReference type="InterPro" id="IPR045063">
    <property type="entry name" value="Dynamin_N"/>
</dbReference>
<comment type="catalytic activity">
    <reaction evidence="10">
        <text>GTP + H2O = GDP + phosphate + H(+)</text>
        <dbReference type="Rhea" id="RHEA:19669"/>
        <dbReference type="ChEBI" id="CHEBI:15377"/>
        <dbReference type="ChEBI" id="CHEBI:15378"/>
        <dbReference type="ChEBI" id="CHEBI:37565"/>
        <dbReference type="ChEBI" id="CHEBI:43474"/>
        <dbReference type="ChEBI" id="CHEBI:58189"/>
        <dbReference type="EC" id="3.6.5.5"/>
    </reaction>
</comment>